<dbReference type="PANTHER" id="PTHR34874">
    <property type="entry name" value="PROTEIN YCHN"/>
    <property type="match status" value="1"/>
</dbReference>
<comment type="function">
    <text evidence="1">Could be part of a sulfur-relay system.</text>
</comment>
<dbReference type="InterPro" id="IPR027396">
    <property type="entry name" value="DsrEFH-like"/>
</dbReference>
<dbReference type="InterPro" id="IPR017463">
    <property type="entry name" value="Sulphur_relay_TusD/DsrE"/>
</dbReference>
<dbReference type="Pfam" id="PF02635">
    <property type="entry name" value="DsrE"/>
    <property type="match status" value="1"/>
</dbReference>
<comment type="subcellular location">
    <subcellularLocation>
        <location evidence="2">Cytoplasm</location>
    </subcellularLocation>
</comment>
<evidence type="ECO:0000256" key="6">
    <source>
        <dbReference type="ARBA" id="ARBA00022679"/>
    </source>
</evidence>
<dbReference type="Proteomes" id="UP000053784">
    <property type="component" value="Unassembled WGS sequence"/>
</dbReference>
<organism evidence="7 8">
    <name type="scientific">Candidatus Photodesmus blepharonis</name>
    <dbReference type="NCBI Taxonomy" id="1179155"/>
    <lineage>
        <taxon>Bacteria</taxon>
        <taxon>Pseudomonadati</taxon>
        <taxon>Pseudomonadota</taxon>
        <taxon>Gammaproteobacteria</taxon>
        <taxon>Vibrionales</taxon>
        <taxon>Vibrionaceae</taxon>
        <taxon>Candidatus Photodesmus</taxon>
    </lineage>
</organism>
<dbReference type="FunFam" id="3.40.1260.10:FF:000001">
    <property type="entry name" value="Sulfurtransferase TusD"/>
    <property type="match status" value="1"/>
</dbReference>
<dbReference type="NCBIfam" id="TIGR03012">
    <property type="entry name" value="sulf_tusD_dsrE"/>
    <property type="match status" value="1"/>
</dbReference>
<evidence type="ECO:0000256" key="5">
    <source>
        <dbReference type="ARBA" id="ARBA00022490"/>
    </source>
</evidence>
<evidence type="ECO:0000256" key="3">
    <source>
        <dbReference type="ARBA" id="ARBA00007067"/>
    </source>
</evidence>
<evidence type="ECO:0000256" key="1">
    <source>
        <dbReference type="ARBA" id="ARBA00002850"/>
    </source>
</evidence>
<dbReference type="STRING" id="1179155.CF67_17076"/>
<dbReference type="EMBL" id="JGVK01000009">
    <property type="protein sequence ID" value="KEY91433.1"/>
    <property type="molecule type" value="Genomic_DNA"/>
</dbReference>
<reference evidence="7 8" key="1">
    <citation type="submission" date="2014-03" db="EMBL/GenBank/DDBJ databases">
        <title>Selection and divergence in the genomes of co-occurring obligate luminous symbionts with specific hosts.</title>
        <authorList>
            <person name="Hendry T.A."/>
            <person name="de Wet J.R."/>
            <person name="Dunlap P.V."/>
        </authorList>
    </citation>
    <scope>NUCLEOTIDE SEQUENCE [LARGE SCALE GENOMIC DNA]</scope>
    <source>
        <strain evidence="7 8">Ppalp.1</strain>
    </source>
</reference>
<evidence type="ECO:0000313" key="8">
    <source>
        <dbReference type="Proteomes" id="UP000053784"/>
    </source>
</evidence>
<dbReference type="GO" id="GO:1990228">
    <property type="term" value="C:sulfurtransferase complex"/>
    <property type="evidence" value="ECO:0007669"/>
    <property type="project" value="TreeGrafter"/>
</dbReference>
<keyword evidence="5" id="KW-0963">Cytoplasm</keyword>
<evidence type="ECO:0000313" key="7">
    <source>
        <dbReference type="EMBL" id="KEY91433.1"/>
    </source>
</evidence>
<comment type="similarity">
    <text evidence="3">Belongs to the DsrE/TusD family.</text>
</comment>
<dbReference type="PANTHER" id="PTHR34874:SF3">
    <property type="entry name" value="SULFURTRANSFERASE TUSD"/>
    <property type="match status" value="1"/>
</dbReference>
<dbReference type="NCBIfam" id="NF001237">
    <property type="entry name" value="PRK00207.1"/>
    <property type="match status" value="1"/>
</dbReference>
<dbReference type="Gene3D" id="3.40.1260.10">
    <property type="entry name" value="DsrEFH-like"/>
    <property type="match status" value="1"/>
</dbReference>
<dbReference type="SUPFAM" id="SSF75169">
    <property type="entry name" value="DsrEFH-like"/>
    <property type="match status" value="1"/>
</dbReference>
<sequence>MHLTYTLLVNSPPYGSQSSRSAYLFAKALIRKRYILRDVFFYQDGVLNGSSLTFPANDEFDVVSAWQTLSVKHGVKLRICVAAALRRGVVSAHEARRKRQSEGNLAEHFDQTGLGSLSEAMLTQDRIIQF</sequence>
<keyword evidence="8" id="KW-1185">Reference proteome</keyword>
<proteinExistence type="inferred from homology"/>
<evidence type="ECO:0000256" key="2">
    <source>
        <dbReference type="ARBA" id="ARBA00004496"/>
    </source>
</evidence>
<dbReference type="AlphaFoldDB" id="A0A084CNQ4"/>
<gene>
    <name evidence="7" type="primary">tusD</name>
    <name evidence="7" type="ORF">CF67_17076</name>
</gene>
<dbReference type="RefSeq" id="WP_420887587.1">
    <property type="nucleotide sequence ID" value="NZ_JGVK01000009.1"/>
</dbReference>
<keyword evidence="6 7" id="KW-0808">Transferase</keyword>
<dbReference type="eggNOG" id="COG1553">
    <property type="taxonomic scope" value="Bacteria"/>
</dbReference>
<protein>
    <recommendedName>
        <fullName evidence="4">Sulfurtransferase TusD homolog</fullName>
    </recommendedName>
</protein>
<dbReference type="GO" id="GO:0002143">
    <property type="term" value="P:tRNA wobble position uridine thiolation"/>
    <property type="evidence" value="ECO:0007669"/>
    <property type="project" value="TreeGrafter"/>
</dbReference>
<dbReference type="InterPro" id="IPR003787">
    <property type="entry name" value="Sulphur_relay_DsrE/F-like"/>
</dbReference>
<dbReference type="GO" id="GO:0097163">
    <property type="term" value="F:sulfur carrier activity"/>
    <property type="evidence" value="ECO:0007669"/>
    <property type="project" value="TreeGrafter"/>
</dbReference>
<accession>A0A084CNQ4</accession>
<dbReference type="GO" id="GO:0016783">
    <property type="term" value="F:sulfurtransferase activity"/>
    <property type="evidence" value="ECO:0007669"/>
    <property type="project" value="InterPro"/>
</dbReference>
<evidence type="ECO:0000256" key="4">
    <source>
        <dbReference type="ARBA" id="ARBA00020425"/>
    </source>
</evidence>
<name>A0A084CNQ4_9GAMM</name>
<comment type="caution">
    <text evidence="7">The sequence shown here is derived from an EMBL/GenBank/DDBJ whole genome shotgun (WGS) entry which is preliminary data.</text>
</comment>